<gene>
    <name evidence="9" type="ORF">BDQ12DRAFT_641333</name>
</gene>
<comment type="subunit">
    <text evidence="7">Homodimer.</text>
</comment>
<dbReference type="STRING" id="68775.A0A5C3MIQ4"/>
<evidence type="ECO:0000256" key="5">
    <source>
        <dbReference type="ARBA" id="ARBA00023315"/>
    </source>
</evidence>
<comment type="catalytic activity">
    <reaction evidence="6 7">
        <text>L-threonylcarbamoyladenylate + adenosine(37) in tRNA = N(6)-L-threonylcarbamoyladenosine(37) in tRNA + AMP + H(+)</text>
        <dbReference type="Rhea" id="RHEA:37059"/>
        <dbReference type="Rhea" id="RHEA-COMP:10162"/>
        <dbReference type="Rhea" id="RHEA-COMP:10163"/>
        <dbReference type="ChEBI" id="CHEBI:15378"/>
        <dbReference type="ChEBI" id="CHEBI:73682"/>
        <dbReference type="ChEBI" id="CHEBI:74411"/>
        <dbReference type="ChEBI" id="CHEBI:74418"/>
        <dbReference type="ChEBI" id="CHEBI:456215"/>
        <dbReference type="EC" id="2.3.1.234"/>
    </reaction>
</comment>
<evidence type="ECO:0000256" key="7">
    <source>
        <dbReference type="HAMAP-Rule" id="MF_03179"/>
    </source>
</evidence>
<dbReference type="GO" id="GO:0072670">
    <property type="term" value="P:mitochondrial tRNA threonylcarbamoyladenosine modification"/>
    <property type="evidence" value="ECO:0007669"/>
    <property type="project" value="TreeGrafter"/>
</dbReference>
<dbReference type="GO" id="GO:0005739">
    <property type="term" value="C:mitochondrion"/>
    <property type="evidence" value="ECO:0007669"/>
    <property type="project" value="UniProtKB-SubCell"/>
</dbReference>
<proteinExistence type="inferred from homology"/>
<dbReference type="PANTHER" id="PTHR11735:SF6">
    <property type="entry name" value="TRNA N6-ADENOSINE THREONYLCARBAMOYLTRANSFERASE, MITOCHONDRIAL"/>
    <property type="match status" value="1"/>
</dbReference>
<evidence type="ECO:0000256" key="3">
    <source>
        <dbReference type="ARBA" id="ARBA00022694"/>
    </source>
</evidence>
<dbReference type="InterPro" id="IPR000905">
    <property type="entry name" value="Gcp-like_dom"/>
</dbReference>
<evidence type="ECO:0000256" key="4">
    <source>
        <dbReference type="ARBA" id="ARBA00022723"/>
    </source>
</evidence>
<evidence type="ECO:0000313" key="9">
    <source>
        <dbReference type="EMBL" id="TFK44575.1"/>
    </source>
</evidence>
<name>A0A5C3MIQ4_9AGAR</name>
<dbReference type="PROSITE" id="PS01016">
    <property type="entry name" value="GLYCOPROTEASE"/>
    <property type="match status" value="1"/>
</dbReference>
<dbReference type="GO" id="GO:0046872">
    <property type="term" value="F:metal ion binding"/>
    <property type="evidence" value="ECO:0007669"/>
    <property type="project" value="UniProtKB-KW"/>
</dbReference>
<dbReference type="EC" id="2.3.1.234" evidence="1"/>
<comment type="function">
    <text evidence="7">Required for the formation of a threonylcarbamoyl group on adenosine at position 37 (t(6)A37) in mitochondrial tRNAs that read codons beginning with adenine. Probably involved in the transfer of the threonylcarbamoyl moiety of threonylcarbamoyl-AMP (TC-AMP) to the N6 group of A37. Involved in mitochondrial genome maintenance.</text>
</comment>
<dbReference type="EMBL" id="ML213590">
    <property type="protein sequence ID" value="TFK44575.1"/>
    <property type="molecule type" value="Genomic_DNA"/>
</dbReference>
<protein>
    <recommendedName>
        <fullName evidence="1">N(6)-L-threonylcarbamoyladenine synthase</fullName>
        <ecNumber evidence="1">2.3.1.234</ecNumber>
    </recommendedName>
</protein>
<feature type="domain" description="Gcp-like" evidence="8">
    <location>
        <begin position="47"/>
        <end position="354"/>
    </location>
</feature>
<evidence type="ECO:0000256" key="6">
    <source>
        <dbReference type="ARBA" id="ARBA00048117"/>
    </source>
</evidence>
<dbReference type="SUPFAM" id="SSF53067">
    <property type="entry name" value="Actin-like ATPase domain"/>
    <property type="match status" value="2"/>
</dbReference>
<comment type="subcellular location">
    <subcellularLocation>
        <location evidence="7">Mitochondrion</location>
    </subcellularLocation>
</comment>
<keyword evidence="10" id="KW-1185">Reference proteome</keyword>
<keyword evidence="4 7" id="KW-0479">Metal-binding</keyword>
<dbReference type="FunFam" id="3.30.420.40:FF:000012">
    <property type="entry name" value="tRNA N6-adenosine threonylcarbamoyltransferase"/>
    <property type="match status" value="1"/>
</dbReference>
<dbReference type="OrthoDB" id="10259622at2759"/>
<dbReference type="AlphaFoldDB" id="A0A5C3MIQ4"/>
<dbReference type="HAMAP" id="MF_01445">
    <property type="entry name" value="TsaD"/>
    <property type="match status" value="1"/>
</dbReference>
<dbReference type="PANTHER" id="PTHR11735">
    <property type="entry name" value="TRNA N6-ADENOSINE THREONYLCARBAMOYLTRANSFERASE"/>
    <property type="match status" value="1"/>
</dbReference>
<dbReference type="InterPro" id="IPR043129">
    <property type="entry name" value="ATPase_NBD"/>
</dbReference>
<dbReference type="InterPro" id="IPR017860">
    <property type="entry name" value="Peptidase_M22_CS"/>
</dbReference>
<keyword evidence="2 7" id="KW-0808">Transferase</keyword>
<accession>A0A5C3MIQ4</accession>
<dbReference type="CDD" id="cd24134">
    <property type="entry name" value="ASKHA_NBD_OSGEPL1_QRI7_euk"/>
    <property type="match status" value="1"/>
</dbReference>
<dbReference type="GO" id="GO:0061711">
    <property type="term" value="F:tRNA N(6)-L-threonylcarbamoyladenine synthase activity"/>
    <property type="evidence" value="ECO:0007669"/>
    <property type="project" value="UniProtKB-EC"/>
</dbReference>
<evidence type="ECO:0000259" key="8">
    <source>
        <dbReference type="Pfam" id="PF00814"/>
    </source>
</evidence>
<dbReference type="InterPro" id="IPR017861">
    <property type="entry name" value="KAE1/TsaD"/>
</dbReference>
<sequence>MMSLPCFRSLARIARPRLLRLTRNFTVLAIESSADDTCAAVVTSSRQILSNVVIKQHELHEEYGGIYPPTAIHAHQRNMPFAVKRALSEANVDIIRDIDGIAVTRGPGMPGCLSVGTNAAKTLAAALNKPLVGVHHMQGHALTAIFTSESGTIKFPFLTLLISGGHTLLLLATDHHSFRILATTEDESIGRTFDKVSKLLALKWTALGPGDALEKFCAEEADEAPVEIPPITRPLIGKMQFSYSGLHSNIERFVHRAGGIENIDISTKRALARAFQEAAVKQLEEKVLLALQSCRQKGIHIQNLVVSGGVASNHYLRGRLQQCVITESANQNSPISLVFPPPYLCTDNAVMIGWASMHRFLAGDYDDYGVELQPKWSIEDLLIL</sequence>
<dbReference type="Proteomes" id="UP000308652">
    <property type="component" value="Unassembled WGS sequence"/>
</dbReference>
<evidence type="ECO:0000256" key="2">
    <source>
        <dbReference type="ARBA" id="ARBA00022679"/>
    </source>
</evidence>
<comment type="cofactor">
    <cofactor evidence="7">
        <name>a divalent metal cation</name>
        <dbReference type="ChEBI" id="CHEBI:60240"/>
    </cofactor>
    <text evidence="7">Binds 1 divalent metal cation per subunit.</text>
</comment>
<evidence type="ECO:0000313" key="10">
    <source>
        <dbReference type="Proteomes" id="UP000308652"/>
    </source>
</evidence>
<dbReference type="InterPro" id="IPR022450">
    <property type="entry name" value="TsaD"/>
</dbReference>
<dbReference type="Gene3D" id="3.30.420.40">
    <property type="match status" value="2"/>
</dbReference>
<keyword evidence="3 7" id="KW-0819">tRNA processing</keyword>
<dbReference type="PRINTS" id="PR00789">
    <property type="entry name" value="OSIALOPTASE"/>
</dbReference>
<dbReference type="Pfam" id="PF00814">
    <property type="entry name" value="TsaD"/>
    <property type="match status" value="1"/>
</dbReference>
<evidence type="ECO:0000256" key="1">
    <source>
        <dbReference type="ARBA" id="ARBA00012156"/>
    </source>
</evidence>
<comment type="similarity">
    <text evidence="7">Belongs to the KAE1 / TsaD family.</text>
</comment>
<keyword evidence="7" id="KW-0496">Mitochondrion</keyword>
<reference evidence="9 10" key="1">
    <citation type="journal article" date="2019" name="Nat. Ecol. Evol.">
        <title>Megaphylogeny resolves global patterns of mushroom evolution.</title>
        <authorList>
            <person name="Varga T."/>
            <person name="Krizsan K."/>
            <person name="Foldi C."/>
            <person name="Dima B."/>
            <person name="Sanchez-Garcia M."/>
            <person name="Sanchez-Ramirez S."/>
            <person name="Szollosi G.J."/>
            <person name="Szarkandi J.G."/>
            <person name="Papp V."/>
            <person name="Albert L."/>
            <person name="Andreopoulos W."/>
            <person name="Angelini C."/>
            <person name="Antonin V."/>
            <person name="Barry K.W."/>
            <person name="Bougher N.L."/>
            <person name="Buchanan P."/>
            <person name="Buyck B."/>
            <person name="Bense V."/>
            <person name="Catcheside P."/>
            <person name="Chovatia M."/>
            <person name="Cooper J."/>
            <person name="Damon W."/>
            <person name="Desjardin D."/>
            <person name="Finy P."/>
            <person name="Geml J."/>
            <person name="Haridas S."/>
            <person name="Hughes K."/>
            <person name="Justo A."/>
            <person name="Karasinski D."/>
            <person name="Kautmanova I."/>
            <person name="Kiss B."/>
            <person name="Kocsube S."/>
            <person name="Kotiranta H."/>
            <person name="LaButti K.M."/>
            <person name="Lechner B.E."/>
            <person name="Liimatainen K."/>
            <person name="Lipzen A."/>
            <person name="Lukacs Z."/>
            <person name="Mihaltcheva S."/>
            <person name="Morgado L.N."/>
            <person name="Niskanen T."/>
            <person name="Noordeloos M.E."/>
            <person name="Ohm R.A."/>
            <person name="Ortiz-Santana B."/>
            <person name="Ovrebo C."/>
            <person name="Racz N."/>
            <person name="Riley R."/>
            <person name="Savchenko A."/>
            <person name="Shiryaev A."/>
            <person name="Soop K."/>
            <person name="Spirin V."/>
            <person name="Szebenyi C."/>
            <person name="Tomsovsky M."/>
            <person name="Tulloss R.E."/>
            <person name="Uehling J."/>
            <person name="Grigoriev I.V."/>
            <person name="Vagvolgyi C."/>
            <person name="Papp T."/>
            <person name="Martin F.M."/>
            <person name="Miettinen O."/>
            <person name="Hibbett D.S."/>
            <person name="Nagy L.G."/>
        </authorList>
    </citation>
    <scope>NUCLEOTIDE SEQUENCE [LARGE SCALE GENOMIC DNA]</scope>
    <source>
        <strain evidence="9 10">CBS 166.37</strain>
    </source>
</reference>
<dbReference type="NCBIfam" id="TIGR00329">
    <property type="entry name" value="gcp_kae1"/>
    <property type="match status" value="1"/>
</dbReference>
<keyword evidence="5 7" id="KW-0012">Acyltransferase</keyword>
<organism evidence="9 10">
    <name type="scientific">Crucibulum laeve</name>
    <dbReference type="NCBI Taxonomy" id="68775"/>
    <lineage>
        <taxon>Eukaryota</taxon>
        <taxon>Fungi</taxon>
        <taxon>Dikarya</taxon>
        <taxon>Basidiomycota</taxon>
        <taxon>Agaricomycotina</taxon>
        <taxon>Agaricomycetes</taxon>
        <taxon>Agaricomycetidae</taxon>
        <taxon>Agaricales</taxon>
        <taxon>Agaricineae</taxon>
        <taxon>Nidulariaceae</taxon>
        <taxon>Crucibulum</taxon>
    </lineage>
</organism>